<reference evidence="1" key="1">
    <citation type="submission" date="2019-09" db="EMBL/GenBank/DDBJ databases">
        <authorList>
            <person name="Teo W.F.A."/>
            <person name="Duangmal K."/>
        </authorList>
    </citation>
    <scope>NUCLEOTIDE SEQUENCE [LARGE SCALE GENOMIC DNA]</scope>
    <source>
        <strain evidence="1">K81G1</strain>
    </source>
</reference>
<dbReference type="EMBL" id="VMNW02000024">
    <property type="protein sequence ID" value="KAA9160153.1"/>
    <property type="molecule type" value="Genomic_DNA"/>
</dbReference>
<sequence length="357" mass="38105">MADAGEDWALTKAKLTHDPHEMEGYGNNVASIGKNFQSDINGPVQLIRGGGEETQVSTGHFPEGDQIQQLLSRNATEMSQFLQAAYQSVVALSSVALIYSELLRTTDLNGSQAVNAIDWAFAIPGADKPKGLPSFVDNSTLQGEMSKVTATDTTGEKLLSSHEVGNETFSTYSLAGGGIHTVVQGPGGNKTEAFYDKNGNLITETVVAGGRSTTTTYSTKTGEKTGRTLKISGANGAATTYSVDVKTGKKSMTSQTYNVQSAPGSTSITDVDNSNITVRYNSEGKVTQTVTKHDDSVYNSDGTYTRKYYTETETADGKTTTSDVREITEQPQAVTSDAWNKVIQESIDDTSKKVEGH</sequence>
<dbReference type="Proteomes" id="UP000319769">
    <property type="component" value="Unassembled WGS sequence"/>
</dbReference>
<dbReference type="AlphaFoldDB" id="A0A5N0V4Y3"/>
<dbReference type="Gene3D" id="2.180.10.10">
    <property type="entry name" value="RHS repeat-associated core"/>
    <property type="match status" value="1"/>
</dbReference>
<evidence type="ECO:0008006" key="3">
    <source>
        <dbReference type="Google" id="ProtNLM"/>
    </source>
</evidence>
<dbReference type="OrthoDB" id="3614642at2"/>
<comment type="caution">
    <text evidence="1">The sequence shown here is derived from an EMBL/GenBank/DDBJ whole genome shotgun (WGS) entry which is preliminary data.</text>
</comment>
<proteinExistence type="predicted"/>
<evidence type="ECO:0000313" key="1">
    <source>
        <dbReference type="EMBL" id="KAA9160153.1"/>
    </source>
</evidence>
<keyword evidence="2" id="KW-1185">Reference proteome</keyword>
<protein>
    <recommendedName>
        <fullName evidence="3">RHS repeat protein</fullName>
    </recommendedName>
</protein>
<dbReference type="RefSeq" id="WP_144757146.1">
    <property type="nucleotide sequence ID" value="NZ_VMNW02000024.1"/>
</dbReference>
<accession>A0A5N0V4Y3</accession>
<gene>
    <name evidence="1" type="ORF">FPZ12_018225</name>
</gene>
<organism evidence="1 2">
    <name type="scientific">Amycolatopsis acidicola</name>
    <dbReference type="NCBI Taxonomy" id="2596893"/>
    <lineage>
        <taxon>Bacteria</taxon>
        <taxon>Bacillati</taxon>
        <taxon>Actinomycetota</taxon>
        <taxon>Actinomycetes</taxon>
        <taxon>Pseudonocardiales</taxon>
        <taxon>Pseudonocardiaceae</taxon>
        <taxon>Amycolatopsis</taxon>
    </lineage>
</organism>
<evidence type="ECO:0000313" key="2">
    <source>
        <dbReference type="Proteomes" id="UP000319769"/>
    </source>
</evidence>
<name>A0A5N0V4Y3_9PSEU</name>